<proteinExistence type="predicted"/>
<dbReference type="AlphaFoldDB" id="A0A0F8YNR9"/>
<gene>
    <name evidence="2" type="ORF">LCGC14_2797650</name>
</gene>
<accession>A0A0F8YNR9</accession>
<feature type="coiled-coil region" evidence="1">
    <location>
        <begin position="56"/>
        <end position="83"/>
    </location>
</feature>
<dbReference type="EMBL" id="LAZR01052416">
    <property type="protein sequence ID" value="KKK83012.1"/>
    <property type="molecule type" value="Genomic_DNA"/>
</dbReference>
<keyword evidence="1" id="KW-0175">Coiled coil</keyword>
<comment type="caution">
    <text evidence="2">The sequence shown here is derived from an EMBL/GenBank/DDBJ whole genome shotgun (WGS) entry which is preliminary data.</text>
</comment>
<evidence type="ECO:0000256" key="1">
    <source>
        <dbReference type="SAM" id="Coils"/>
    </source>
</evidence>
<organism evidence="2">
    <name type="scientific">marine sediment metagenome</name>
    <dbReference type="NCBI Taxonomy" id="412755"/>
    <lineage>
        <taxon>unclassified sequences</taxon>
        <taxon>metagenomes</taxon>
        <taxon>ecological metagenomes</taxon>
    </lineage>
</organism>
<name>A0A0F8YNR9_9ZZZZ</name>
<protein>
    <submittedName>
        <fullName evidence="2">Uncharacterized protein</fullName>
    </submittedName>
</protein>
<sequence>MKLNGILYRIMTEDLNRDQVIKLASKYFDGYSISKPGARSGFWKGQEEASLLIEVITSAKNKVMQLANEIKKLNNQESVLVEAIANNAWLV</sequence>
<evidence type="ECO:0000313" key="2">
    <source>
        <dbReference type="EMBL" id="KKK83012.1"/>
    </source>
</evidence>
<reference evidence="2" key="1">
    <citation type="journal article" date="2015" name="Nature">
        <title>Complex archaea that bridge the gap between prokaryotes and eukaryotes.</title>
        <authorList>
            <person name="Spang A."/>
            <person name="Saw J.H."/>
            <person name="Jorgensen S.L."/>
            <person name="Zaremba-Niedzwiedzka K."/>
            <person name="Martijn J."/>
            <person name="Lind A.E."/>
            <person name="van Eijk R."/>
            <person name="Schleper C."/>
            <person name="Guy L."/>
            <person name="Ettema T.J."/>
        </authorList>
    </citation>
    <scope>NUCLEOTIDE SEQUENCE</scope>
</reference>